<accession>A0A9P4XKQ0</accession>
<evidence type="ECO:0000313" key="2">
    <source>
        <dbReference type="EMBL" id="KAF3074383.1"/>
    </source>
</evidence>
<protein>
    <submittedName>
        <fullName evidence="2">Uncharacterized protein</fullName>
    </submittedName>
</protein>
<evidence type="ECO:0000313" key="3">
    <source>
        <dbReference type="Proteomes" id="UP000801864"/>
    </source>
</evidence>
<dbReference type="Proteomes" id="UP000801864">
    <property type="component" value="Unassembled WGS sequence"/>
</dbReference>
<dbReference type="EMBL" id="QLNT01000005">
    <property type="protein sequence ID" value="KAF3074383.1"/>
    <property type="molecule type" value="Genomic_DNA"/>
</dbReference>
<reference evidence="2 3" key="1">
    <citation type="submission" date="2018-06" db="EMBL/GenBank/DDBJ databases">
        <title>Genome analysis of cellulolytic fungus Trichoderma lentiforme CFAM-422.</title>
        <authorList>
            <person name="Steindorff A.S."/>
            <person name="Formighieri E.F."/>
            <person name="Midorikawa G.E.O."/>
            <person name="Tamietti M.S."/>
            <person name="Ramos E.Z."/>
            <person name="Silva A.S."/>
            <person name="Bon E.P.S."/>
            <person name="Mendes T.D."/>
            <person name="Damaso M.C.T."/>
            <person name="Favaro L.C.L."/>
        </authorList>
    </citation>
    <scope>NUCLEOTIDE SEQUENCE [LARGE SCALE GENOMIC DNA]</scope>
    <source>
        <strain evidence="2 3">CFAM-422</strain>
    </source>
</reference>
<organism evidence="2 3">
    <name type="scientific">Trichoderma lentiforme</name>
    <dbReference type="NCBI Taxonomy" id="1567552"/>
    <lineage>
        <taxon>Eukaryota</taxon>
        <taxon>Fungi</taxon>
        <taxon>Dikarya</taxon>
        <taxon>Ascomycota</taxon>
        <taxon>Pezizomycotina</taxon>
        <taxon>Sordariomycetes</taxon>
        <taxon>Hypocreomycetidae</taxon>
        <taxon>Hypocreales</taxon>
        <taxon>Hypocreaceae</taxon>
        <taxon>Trichoderma</taxon>
    </lineage>
</organism>
<sequence>MSQALHKQFILPSLVWVRRAKSKWHGKAGGVSSVLVLGAINPRGQACDSGNQSLEPRQAARQRRANGGAGLASLGAYRYLA</sequence>
<gene>
    <name evidence="2" type="ORF">CFAM422_003859</name>
</gene>
<keyword evidence="3" id="KW-1185">Reference proteome</keyword>
<feature type="region of interest" description="Disordered" evidence="1">
    <location>
        <begin position="47"/>
        <end position="66"/>
    </location>
</feature>
<name>A0A9P4XKQ0_9HYPO</name>
<proteinExistence type="predicted"/>
<dbReference type="AlphaFoldDB" id="A0A9P4XKQ0"/>
<evidence type="ECO:0000256" key="1">
    <source>
        <dbReference type="SAM" id="MobiDB-lite"/>
    </source>
</evidence>
<comment type="caution">
    <text evidence="2">The sequence shown here is derived from an EMBL/GenBank/DDBJ whole genome shotgun (WGS) entry which is preliminary data.</text>
</comment>